<evidence type="ECO:0000256" key="6">
    <source>
        <dbReference type="SAM" id="MobiDB-lite"/>
    </source>
</evidence>
<dbReference type="SUPFAM" id="SSF49899">
    <property type="entry name" value="Concanavalin A-like lectins/glucanases"/>
    <property type="match status" value="1"/>
</dbReference>
<proteinExistence type="inferred from homology"/>
<dbReference type="InterPro" id="IPR001580">
    <property type="entry name" value="Calret/calnex"/>
</dbReference>
<dbReference type="PROSITE" id="PS00804">
    <property type="entry name" value="CALRETICULIN_2"/>
    <property type="match status" value="1"/>
</dbReference>
<name>A0A5S6Q8K0_TRIMR</name>
<comment type="subcellular location">
    <subcellularLocation>
        <location evidence="1">Endoplasmic reticulum</location>
    </subcellularLocation>
</comment>
<reference evidence="8" key="1">
    <citation type="submission" date="2019-12" db="UniProtKB">
        <authorList>
            <consortium name="WormBaseParasite"/>
        </authorList>
    </citation>
    <scope>IDENTIFICATION</scope>
</reference>
<organism evidence="7 8">
    <name type="scientific">Trichuris muris</name>
    <name type="common">Mouse whipworm</name>
    <dbReference type="NCBI Taxonomy" id="70415"/>
    <lineage>
        <taxon>Eukaryota</taxon>
        <taxon>Metazoa</taxon>
        <taxon>Ecdysozoa</taxon>
        <taxon>Nematoda</taxon>
        <taxon>Enoplea</taxon>
        <taxon>Dorylaimia</taxon>
        <taxon>Trichinellida</taxon>
        <taxon>Trichuridae</taxon>
        <taxon>Trichuris</taxon>
    </lineage>
</organism>
<keyword evidence="4" id="KW-1015">Disulfide bond</keyword>
<dbReference type="AlphaFoldDB" id="A0A5S6Q8K0"/>
<evidence type="ECO:0000256" key="2">
    <source>
        <dbReference type="ARBA" id="ARBA00010983"/>
    </source>
</evidence>
<dbReference type="GO" id="GO:0051082">
    <property type="term" value="F:unfolded protein binding"/>
    <property type="evidence" value="ECO:0007669"/>
    <property type="project" value="InterPro"/>
</dbReference>
<dbReference type="GO" id="GO:0036503">
    <property type="term" value="P:ERAD pathway"/>
    <property type="evidence" value="ECO:0007669"/>
    <property type="project" value="TreeGrafter"/>
</dbReference>
<evidence type="ECO:0000256" key="5">
    <source>
        <dbReference type="RuleBase" id="RU362126"/>
    </source>
</evidence>
<comment type="similarity">
    <text evidence="2 5">Belongs to the calreticulin family.</text>
</comment>
<feature type="disulfide bond" evidence="4">
    <location>
        <begin position="86"/>
        <end position="118"/>
    </location>
</feature>
<dbReference type="GO" id="GO:0005509">
    <property type="term" value="F:calcium ion binding"/>
    <property type="evidence" value="ECO:0007669"/>
    <property type="project" value="InterPro"/>
</dbReference>
<keyword evidence="5" id="KW-0143">Chaperone</keyword>
<dbReference type="InterPro" id="IPR013320">
    <property type="entry name" value="ConA-like_dom_sf"/>
</dbReference>
<feature type="compositionally biased region" description="Basic and acidic residues" evidence="6">
    <location>
        <begin position="195"/>
        <end position="209"/>
    </location>
</feature>
<dbReference type="GO" id="GO:0005789">
    <property type="term" value="C:endoplasmic reticulum membrane"/>
    <property type="evidence" value="ECO:0007669"/>
    <property type="project" value="TreeGrafter"/>
</dbReference>
<evidence type="ECO:0000256" key="1">
    <source>
        <dbReference type="ARBA" id="ARBA00004240"/>
    </source>
</evidence>
<evidence type="ECO:0000313" key="7">
    <source>
        <dbReference type="Proteomes" id="UP000046395"/>
    </source>
</evidence>
<evidence type="ECO:0000256" key="3">
    <source>
        <dbReference type="ARBA" id="ARBA00022824"/>
    </source>
</evidence>
<sequence length="314" mass="36063">MYLKEEFMDGDEWKKRWVQSVYNEDYGKFALSHGRYFADEQADKGLQTTENMHFYAISRNFDRPFNGLNKTLVLQFIVKHDQTLNCGGSYVKLLTADVQLDSFNKESPYGIMFGPDICGPDRKLVQLLINSSGTVYHLKKTVPCKADQLSHVYTLTVRTNHNFEIQIDNEVVLSGSIEENFLPSTNIDDSTTQQTDDRHNGEHNRRKPTEVSNPSFNAESQLLVNMTAIGIEVWQVKAGTIFDNMLVTDDPEYAREYAEGTWRKRVRLEQIMKSTQTAKEQLILEEMVRRRDEASSEMLNSRQAKSEAAAHSEL</sequence>
<feature type="region of interest" description="Disordered" evidence="6">
    <location>
        <begin position="183"/>
        <end position="216"/>
    </location>
</feature>
<dbReference type="PANTHER" id="PTHR11073">
    <property type="entry name" value="CALRETICULIN AND CALNEXIN"/>
    <property type="match status" value="1"/>
</dbReference>
<feature type="region of interest" description="Disordered" evidence="6">
    <location>
        <begin position="292"/>
        <end position="314"/>
    </location>
</feature>
<evidence type="ECO:0000313" key="8">
    <source>
        <dbReference type="WBParaSite" id="TMUE_1000003518.1"/>
    </source>
</evidence>
<dbReference type="GO" id="GO:0006457">
    <property type="term" value="P:protein folding"/>
    <property type="evidence" value="ECO:0007669"/>
    <property type="project" value="InterPro"/>
</dbReference>
<feature type="compositionally biased region" description="Basic and acidic residues" evidence="6">
    <location>
        <begin position="304"/>
        <end position="314"/>
    </location>
</feature>
<dbReference type="Pfam" id="PF00262">
    <property type="entry name" value="Calreticulin"/>
    <property type="match status" value="1"/>
</dbReference>
<dbReference type="InterPro" id="IPR018124">
    <property type="entry name" value="Calret/calnex_CS"/>
</dbReference>
<dbReference type="STRING" id="70415.A0A5S6Q8K0"/>
<accession>A0A5S6Q8K0</accession>
<dbReference type="Proteomes" id="UP000046395">
    <property type="component" value="Unassembled WGS sequence"/>
</dbReference>
<dbReference type="PRINTS" id="PR00626">
    <property type="entry name" value="CALRETICULIN"/>
</dbReference>
<keyword evidence="7" id="KW-1185">Reference proteome</keyword>
<keyword evidence="3 5" id="KW-0256">Endoplasmic reticulum</keyword>
<evidence type="ECO:0000256" key="4">
    <source>
        <dbReference type="PIRSR" id="PIRSR601580-3"/>
    </source>
</evidence>
<dbReference type="WBParaSite" id="TMUE_1000003518.1">
    <property type="protein sequence ID" value="TMUE_1000003518.1"/>
    <property type="gene ID" value="WBGene00287870"/>
</dbReference>
<protein>
    <submittedName>
        <fullName evidence="8">Calreticulin</fullName>
    </submittedName>
</protein>
<dbReference type="PANTHER" id="PTHR11073:SF2">
    <property type="entry name" value="CALRETICULIN"/>
    <property type="match status" value="1"/>
</dbReference>
<feature type="compositionally biased region" description="Polar residues" evidence="6">
    <location>
        <begin position="183"/>
        <end position="194"/>
    </location>
</feature>
<dbReference type="Gene3D" id="2.60.120.200">
    <property type="match status" value="1"/>
</dbReference>